<keyword evidence="2" id="KW-1185">Reference proteome</keyword>
<gene>
    <name evidence="1" type="ORF">EVAR_82652_1</name>
</gene>
<dbReference type="Proteomes" id="UP000299102">
    <property type="component" value="Unassembled WGS sequence"/>
</dbReference>
<organism evidence="1 2">
    <name type="scientific">Eumeta variegata</name>
    <name type="common">Bagworm moth</name>
    <name type="synonym">Eumeta japonica</name>
    <dbReference type="NCBI Taxonomy" id="151549"/>
    <lineage>
        <taxon>Eukaryota</taxon>
        <taxon>Metazoa</taxon>
        <taxon>Ecdysozoa</taxon>
        <taxon>Arthropoda</taxon>
        <taxon>Hexapoda</taxon>
        <taxon>Insecta</taxon>
        <taxon>Pterygota</taxon>
        <taxon>Neoptera</taxon>
        <taxon>Endopterygota</taxon>
        <taxon>Lepidoptera</taxon>
        <taxon>Glossata</taxon>
        <taxon>Ditrysia</taxon>
        <taxon>Tineoidea</taxon>
        <taxon>Psychidae</taxon>
        <taxon>Oiketicinae</taxon>
        <taxon>Eumeta</taxon>
    </lineage>
</organism>
<sequence>MRKRIPEASALCDEKDTTEFYLVEVSKAVLGRSGALGHTKIWSPSFGVPMRMEALGTGPVCPYGRDGYGCQT</sequence>
<accession>A0A4C1V9V8</accession>
<name>A0A4C1V9V8_EUMVA</name>
<comment type="caution">
    <text evidence="1">The sequence shown here is derived from an EMBL/GenBank/DDBJ whole genome shotgun (WGS) entry which is preliminary data.</text>
</comment>
<dbReference type="EMBL" id="BGZK01000308">
    <property type="protein sequence ID" value="GBP35718.1"/>
    <property type="molecule type" value="Genomic_DNA"/>
</dbReference>
<evidence type="ECO:0000313" key="1">
    <source>
        <dbReference type="EMBL" id="GBP35718.1"/>
    </source>
</evidence>
<protein>
    <submittedName>
        <fullName evidence="1">Uncharacterized protein</fullName>
    </submittedName>
</protein>
<reference evidence="1 2" key="1">
    <citation type="journal article" date="2019" name="Commun. Biol.">
        <title>The bagworm genome reveals a unique fibroin gene that provides high tensile strength.</title>
        <authorList>
            <person name="Kono N."/>
            <person name="Nakamura H."/>
            <person name="Ohtoshi R."/>
            <person name="Tomita M."/>
            <person name="Numata K."/>
            <person name="Arakawa K."/>
        </authorList>
    </citation>
    <scope>NUCLEOTIDE SEQUENCE [LARGE SCALE GENOMIC DNA]</scope>
</reference>
<proteinExistence type="predicted"/>
<dbReference type="AlphaFoldDB" id="A0A4C1V9V8"/>
<evidence type="ECO:0000313" key="2">
    <source>
        <dbReference type="Proteomes" id="UP000299102"/>
    </source>
</evidence>